<accession>A0A915DD64</accession>
<dbReference type="PANTHER" id="PTHR23503">
    <property type="entry name" value="SOLUTE CARRIER FAMILY 2"/>
    <property type="match status" value="1"/>
</dbReference>
<evidence type="ECO:0000313" key="6">
    <source>
        <dbReference type="Proteomes" id="UP000887574"/>
    </source>
</evidence>
<keyword evidence="3 5" id="KW-1133">Transmembrane helix</keyword>
<evidence type="ECO:0000256" key="3">
    <source>
        <dbReference type="ARBA" id="ARBA00022989"/>
    </source>
</evidence>
<keyword evidence="2 5" id="KW-0812">Transmembrane</keyword>
<dbReference type="GO" id="GO:0015149">
    <property type="term" value="F:hexose transmembrane transporter activity"/>
    <property type="evidence" value="ECO:0007669"/>
    <property type="project" value="TreeGrafter"/>
</dbReference>
<dbReference type="AlphaFoldDB" id="A0A915DD64"/>
<keyword evidence="4 5" id="KW-0472">Membrane</keyword>
<name>A0A915DD64_9BILA</name>
<evidence type="ECO:0000256" key="1">
    <source>
        <dbReference type="ARBA" id="ARBA00004370"/>
    </source>
</evidence>
<protein>
    <submittedName>
        <fullName evidence="7">Major facilitator superfamily (MFS) profile domain-containing protein</fullName>
    </submittedName>
</protein>
<keyword evidence="6" id="KW-1185">Reference proteome</keyword>
<dbReference type="Gene3D" id="1.20.1250.20">
    <property type="entry name" value="MFS general substrate transporter like domains"/>
    <property type="match status" value="1"/>
</dbReference>
<feature type="transmembrane region" description="Helical" evidence="5">
    <location>
        <begin position="6"/>
        <end position="23"/>
    </location>
</feature>
<evidence type="ECO:0000256" key="4">
    <source>
        <dbReference type="ARBA" id="ARBA00023136"/>
    </source>
</evidence>
<feature type="transmembrane region" description="Helical" evidence="5">
    <location>
        <begin position="64"/>
        <end position="85"/>
    </location>
</feature>
<dbReference type="GO" id="GO:0016020">
    <property type="term" value="C:membrane"/>
    <property type="evidence" value="ECO:0007669"/>
    <property type="project" value="UniProtKB-SubCell"/>
</dbReference>
<evidence type="ECO:0000313" key="7">
    <source>
        <dbReference type="WBParaSite" id="jg18379"/>
    </source>
</evidence>
<dbReference type="InterPro" id="IPR045263">
    <property type="entry name" value="GLUT"/>
</dbReference>
<dbReference type="Proteomes" id="UP000887574">
    <property type="component" value="Unplaced"/>
</dbReference>
<evidence type="ECO:0000256" key="5">
    <source>
        <dbReference type="SAM" id="Phobius"/>
    </source>
</evidence>
<proteinExistence type="predicted"/>
<feature type="transmembrane region" description="Helical" evidence="5">
    <location>
        <begin position="35"/>
        <end position="58"/>
    </location>
</feature>
<evidence type="ECO:0000256" key="2">
    <source>
        <dbReference type="ARBA" id="ARBA00022692"/>
    </source>
</evidence>
<organism evidence="6 7">
    <name type="scientific">Ditylenchus dipsaci</name>
    <dbReference type="NCBI Taxonomy" id="166011"/>
    <lineage>
        <taxon>Eukaryota</taxon>
        <taxon>Metazoa</taxon>
        <taxon>Ecdysozoa</taxon>
        <taxon>Nematoda</taxon>
        <taxon>Chromadorea</taxon>
        <taxon>Rhabditida</taxon>
        <taxon>Tylenchina</taxon>
        <taxon>Tylenchomorpha</taxon>
        <taxon>Sphaerularioidea</taxon>
        <taxon>Anguinidae</taxon>
        <taxon>Anguininae</taxon>
        <taxon>Ditylenchus</taxon>
    </lineage>
</organism>
<dbReference type="SUPFAM" id="SSF103473">
    <property type="entry name" value="MFS general substrate transporter"/>
    <property type="match status" value="1"/>
</dbReference>
<dbReference type="Pfam" id="PF00083">
    <property type="entry name" value="Sugar_tr"/>
    <property type="match status" value="1"/>
</dbReference>
<comment type="subcellular location">
    <subcellularLocation>
        <location evidence="1">Membrane</location>
    </subcellularLocation>
</comment>
<sequence>MLGILGYLLCYGLAIGPISYFIAPELVPLQNRSSIFCLCFSISNVFIVLTSFATMPLYELIGPVTFVPLFIIPSVGSLLYLYVHLPETKTKTLKKLSIALKALIGSEPVCTLKLAYCKGKEWA</sequence>
<dbReference type="InterPro" id="IPR036259">
    <property type="entry name" value="MFS_trans_sf"/>
</dbReference>
<dbReference type="PANTHER" id="PTHR23503:SF49">
    <property type="entry name" value="MAJOR FACILITATOR SUPERFAMILY (MFS) PROFILE DOMAIN-CONTAINING PROTEIN"/>
    <property type="match status" value="1"/>
</dbReference>
<reference evidence="7" key="1">
    <citation type="submission" date="2022-11" db="UniProtKB">
        <authorList>
            <consortium name="WormBaseParasite"/>
        </authorList>
    </citation>
    <scope>IDENTIFICATION</scope>
</reference>
<dbReference type="WBParaSite" id="jg18379">
    <property type="protein sequence ID" value="jg18379"/>
    <property type="gene ID" value="jg18379"/>
</dbReference>
<dbReference type="InterPro" id="IPR005828">
    <property type="entry name" value="MFS_sugar_transport-like"/>
</dbReference>